<comment type="caution">
    <text evidence="5">The sequence shown here is derived from an EMBL/GenBank/DDBJ whole genome shotgun (WGS) entry which is preliminary data.</text>
</comment>
<comment type="similarity">
    <text evidence="2">Belongs to the ACC deaminase/D-cysteine desulfhydrase family.</text>
</comment>
<dbReference type="PIRSF" id="PIRSF006278">
    <property type="entry name" value="ACCD_DCysDesulf"/>
    <property type="match status" value="1"/>
</dbReference>
<accession>A0ABU1K8D8</accession>
<evidence type="ECO:0000313" key="5">
    <source>
        <dbReference type="EMBL" id="MDR6301879.1"/>
    </source>
</evidence>
<dbReference type="PANTHER" id="PTHR43780">
    <property type="entry name" value="1-AMINOCYCLOPROPANE-1-CARBOXYLATE DEAMINASE-RELATED"/>
    <property type="match status" value="1"/>
</dbReference>
<dbReference type="EC" id="3.5.99.7" evidence="5"/>
<evidence type="ECO:0000313" key="6">
    <source>
        <dbReference type="Proteomes" id="UP001257659"/>
    </source>
</evidence>
<dbReference type="GO" id="GO:0008660">
    <property type="term" value="F:1-aminocyclopropane-1-carboxylate deaminase activity"/>
    <property type="evidence" value="ECO:0007669"/>
    <property type="project" value="UniProtKB-EC"/>
</dbReference>
<keyword evidence="6" id="KW-1185">Reference proteome</keyword>
<dbReference type="PANTHER" id="PTHR43780:SF2">
    <property type="entry name" value="1-AMINOCYCLOPROPANE-1-CARBOXYLATE DEAMINASE-RELATED"/>
    <property type="match status" value="1"/>
</dbReference>
<dbReference type="InterPro" id="IPR001926">
    <property type="entry name" value="TrpB-like_PALP"/>
</dbReference>
<evidence type="ECO:0000259" key="4">
    <source>
        <dbReference type="Pfam" id="PF00291"/>
    </source>
</evidence>
<dbReference type="RefSeq" id="WP_309729760.1">
    <property type="nucleotide sequence ID" value="NZ_JAVDQA010000008.1"/>
</dbReference>
<keyword evidence="5" id="KW-0378">Hydrolase</keyword>
<evidence type="ECO:0000256" key="2">
    <source>
        <dbReference type="ARBA" id="ARBA00008639"/>
    </source>
</evidence>
<keyword evidence="3" id="KW-0663">Pyridoxal phosphate</keyword>
<comment type="cofactor">
    <cofactor evidence="1">
        <name>pyridoxal 5'-phosphate</name>
        <dbReference type="ChEBI" id="CHEBI:597326"/>
    </cofactor>
</comment>
<organism evidence="5 6">
    <name type="scientific">Mesonia maritima</name>
    <dbReference type="NCBI Taxonomy" id="1793873"/>
    <lineage>
        <taxon>Bacteria</taxon>
        <taxon>Pseudomonadati</taxon>
        <taxon>Bacteroidota</taxon>
        <taxon>Flavobacteriia</taxon>
        <taxon>Flavobacteriales</taxon>
        <taxon>Flavobacteriaceae</taxon>
        <taxon>Mesonia</taxon>
    </lineage>
</organism>
<dbReference type="InterPro" id="IPR027278">
    <property type="entry name" value="ACCD_DCysDesulf"/>
</dbReference>
<feature type="domain" description="Tryptophan synthase beta chain-like PALP" evidence="4">
    <location>
        <begin position="18"/>
        <end position="289"/>
    </location>
</feature>
<proteinExistence type="inferred from homology"/>
<protein>
    <submittedName>
        <fullName evidence="5">1-aminocyclopropane-1-carboxylate deaminase</fullName>
        <ecNumber evidence="5">3.5.99.7</ecNumber>
    </submittedName>
</protein>
<dbReference type="Pfam" id="PF00291">
    <property type="entry name" value="PALP"/>
    <property type="match status" value="1"/>
</dbReference>
<evidence type="ECO:0000256" key="3">
    <source>
        <dbReference type="ARBA" id="ARBA00022898"/>
    </source>
</evidence>
<dbReference type="SUPFAM" id="SSF53686">
    <property type="entry name" value="Tryptophan synthase beta subunit-like PLP-dependent enzymes"/>
    <property type="match status" value="1"/>
</dbReference>
<dbReference type="Gene3D" id="3.40.50.1100">
    <property type="match status" value="2"/>
</dbReference>
<dbReference type="Proteomes" id="UP001257659">
    <property type="component" value="Unassembled WGS sequence"/>
</dbReference>
<sequence length="313" mass="35263">MNNFLEYHNDPINQFLLKDEKTGIELWLKREDLLHPFVSGNKYRKLKYNLIEARKNGYQKILTFGGAFSNHIAATAFAAKEVGLESVGVIRGEELGKNIEKILQENSTLAFANEQNMNLHFISRSDYREKDSVKIQHKLEEKFGLFYRIPEGGTNGLAVKGCEEIISDTEKDFDVICSSVGTGGTISGLVNASFPHQKIIGFLALKGDFLAEEIKKFSKKNNWELILDYHFGGYAKVDDSLIQFINKFTENYAVQLDPVYTGKLLFGIIDLIKAGRFKENTRILAIHTGGLQGISGMNKKLAKKNMPLLKTMV</sequence>
<gene>
    <name evidence="5" type="ORF">GGR31_002551</name>
</gene>
<reference evidence="5 6" key="1">
    <citation type="submission" date="2023-07" db="EMBL/GenBank/DDBJ databases">
        <title>Genomic Encyclopedia of Type Strains, Phase IV (KMG-IV): sequencing the most valuable type-strain genomes for metagenomic binning, comparative biology and taxonomic classification.</title>
        <authorList>
            <person name="Goeker M."/>
        </authorList>
    </citation>
    <scope>NUCLEOTIDE SEQUENCE [LARGE SCALE GENOMIC DNA]</scope>
    <source>
        <strain evidence="5 6">DSM 102814</strain>
    </source>
</reference>
<dbReference type="EMBL" id="JAVDQA010000008">
    <property type="protein sequence ID" value="MDR6301879.1"/>
    <property type="molecule type" value="Genomic_DNA"/>
</dbReference>
<evidence type="ECO:0000256" key="1">
    <source>
        <dbReference type="ARBA" id="ARBA00001933"/>
    </source>
</evidence>
<dbReference type="InterPro" id="IPR036052">
    <property type="entry name" value="TrpB-like_PALP_sf"/>
</dbReference>
<name>A0ABU1K8D8_9FLAO</name>